<proteinExistence type="predicted"/>
<gene>
    <name evidence="11" type="ORF">CWD94_01925</name>
</gene>
<keyword evidence="3 10" id="KW-0812">Transmembrane</keyword>
<dbReference type="SUPFAM" id="SSF81660">
    <property type="entry name" value="Metal cation-transporting ATPase, ATP-binding domain N"/>
    <property type="match status" value="1"/>
</dbReference>
<evidence type="ECO:0000256" key="5">
    <source>
        <dbReference type="ARBA" id="ARBA00022967"/>
    </source>
</evidence>
<evidence type="ECO:0000313" key="11">
    <source>
        <dbReference type="EMBL" id="PJO45304.1"/>
    </source>
</evidence>
<dbReference type="GO" id="GO:0043682">
    <property type="term" value="F:P-type divalent copper transporter activity"/>
    <property type="evidence" value="ECO:0007669"/>
    <property type="project" value="TreeGrafter"/>
</dbReference>
<evidence type="ECO:0000256" key="7">
    <source>
        <dbReference type="ARBA" id="ARBA00023008"/>
    </source>
</evidence>
<dbReference type="PANTHER" id="PTHR43520">
    <property type="entry name" value="ATP7, ISOFORM B"/>
    <property type="match status" value="1"/>
</dbReference>
<dbReference type="PANTHER" id="PTHR43520:SF8">
    <property type="entry name" value="P-TYPE CU(+) TRANSPORTER"/>
    <property type="match status" value="1"/>
</dbReference>
<dbReference type="EMBL" id="PHQY01000194">
    <property type="protein sequence ID" value="PJO45304.1"/>
    <property type="molecule type" value="Genomic_DNA"/>
</dbReference>
<dbReference type="GO" id="GO:0055070">
    <property type="term" value="P:copper ion homeostasis"/>
    <property type="evidence" value="ECO:0007669"/>
    <property type="project" value="TreeGrafter"/>
</dbReference>
<dbReference type="RefSeq" id="WP_157804047.1">
    <property type="nucleotide sequence ID" value="NZ_PHQY01000194.1"/>
</dbReference>
<dbReference type="AlphaFoldDB" id="A0A2M9QB64"/>
<evidence type="ECO:0000256" key="8">
    <source>
        <dbReference type="ARBA" id="ARBA00023136"/>
    </source>
</evidence>
<evidence type="ECO:0000256" key="1">
    <source>
        <dbReference type="ARBA" id="ARBA00004370"/>
    </source>
</evidence>
<dbReference type="Gene3D" id="3.40.1110.10">
    <property type="entry name" value="Calcium-transporting ATPase, cytoplasmic domain N"/>
    <property type="match status" value="2"/>
</dbReference>
<evidence type="ECO:0000313" key="12">
    <source>
        <dbReference type="Proteomes" id="UP000232101"/>
    </source>
</evidence>
<feature type="non-terminal residue" evidence="11">
    <location>
        <position position="201"/>
    </location>
</feature>
<evidence type="ECO:0000256" key="3">
    <source>
        <dbReference type="ARBA" id="ARBA00022692"/>
    </source>
</evidence>
<comment type="caution">
    <text evidence="11">The sequence shown here is derived from an EMBL/GenBank/DDBJ whole genome shotgun (WGS) entry which is preliminary data.</text>
</comment>
<evidence type="ECO:0000256" key="2">
    <source>
        <dbReference type="ARBA" id="ARBA00012517"/>
    </source>
</evidence>
<dbReference type="GO" id="GO:0005507">
    <property type="term" value="F:copper ion binding"/>
    <property type="evidence" value="ECO:0007669"/>
    <property type="project" value="TreeGrafter"/>
</dbReference>
<comment type="subcellular location">
    <subcellularLocation>
        <location evidence="1">Membrane</location>
    </subcellularLocation>
</comment>
<evidence type="ECO:0000256" key="10">
    <source>
        <dbReference type="SAM" id="Phobius"/>
    </source>
</evidence>
<keyword evidence="4" id="KW-0406">Ion transport</keyword>
<keyword evidence="5" id="KW-1278">Translocase</keyword>
<dbReference type="NCBIfam" id="TIGR01494">
    <property type="entry name" value="ATPase_P-type"/>
    <property type="match status" value="1"/>
</dbReference>
<keyword evidence="4" id="KW-0187">Copper transport</keyword>
<protein>
    <recommendedName>
        <fullName evidence="2">P-type Cu(+) transporter</fullName>
        <ecNumber evidence="2">7.2.2.8</ecNumber>
    </recommendedName>
</protein>
<reference evidence="11 12" key="1">
    <citation type="submission" date="2017-11" db="EMBL/GenBank/DDBJ databases">
        <title>Bacterial isolate from king chilli rhizosphere.</title>
        <authorList>
            <person name="Takhelmayum P."/>
            <person name="Sarangthem I."/>
        </authorList>
    </citation>
    <scope>NUCLEOTIDE SEQUENCE [LARGE SCALE GENOMIC DNA]</scope>
    <source>
        <strain evidence="12">t26</strain>
    </source>
</reference>
<dbReference type="GO" id="GO:0016020">
    <property type="term" value="C:membrane"/>
    <property type="evidence" value="ECO:0007669"/>
    <property type="project" value="UniProtKB-SubCell"/>
</dbReference>
<keyword evidence="8 10" id="KW-0472">Membrane</keyword>
<feature type="non-terminal residue" evidence="11">
    <location>
        <position position="1"/>
    </location>
</feature>
<sequence>VQPGEFTPALEVLIAVLVIACPCALGLATPTSIMAGSGRAAGFGILFKGGEHLEQTQSIDTVVVDKTGTVTHGKPVLTDVVLAANQDEVRFLSLIGAAEKQSEHPLAEAIVQGIADRGIGLGDVQFFEAIPGYGVQATVSGQGVVIGTRKLMQQYGIHIDDILPTMEQLEESGKTAMLAAINGQYAGLVAVADTVKDTSKE</sequence>
<keyword evidence="6 10" id="KW-1133">Transmembrane helix</keyword>
<evidence type="ECO:0000256" key="4">
    <source>
        <dbReference type="ARBA" id="ARBA00022796"/>
    </source>
</evidence>
<dbReference type="EC" id="7.2.2.8" evidence="2"/>
<dbReference type="Proteomes" id="UP000232101">
    <property type="component" value="Unassembled WGS sequence"/>
</dbReference>
<keyword evidence="4" id="KW-0813">Transport</keyword>
<dbReference type="Pfam" id="PF00702">
    <property type="entry name" value="Hydrolase"/>
    <property type="match status" value="1"/>
</dbReference>
<feature type="transmembrane region" description="Helical" evidence="10">
    <location>
        <begin position="12"/>
        <end position="29"/>
    </location>
</feature>
<comment type="catalytic activity">
    <reaction evidence="9">
        <text>Cu(+)(in) + ATP + H2O = Cu(+)(out) + ADP + phosphate + H(+)</text>
        <dbReference type="Rhea" id="RHEA:25792"/>
        <dbReference type="ChEBI" id="CHEBI:15377"/>
        <dbReference type="ChEBI" id="CHEBI:15378"/>
        <dbReference type="ChEBI" id="CHEBI:30616"/>
        <dbReference type="ChEBI" id="CHEBI:43474"/>
        <dbReference type="ChEBI" id="CHEBI:49552"/>
        <dbReference type="ChEBI" id="CHEBI:456216"/>
        <dbReference type="EC" id="7.2.2.8"/>
    </reaction>
</comment>
<dbReference type="GO" id="GO:0016887">
    <property type="term" value="F:ATP hydrolysis activity"/>
    <property type="evidence" value="ECO:0007669"/>
    <property type="project" value="InterPro"/>
</dbReference>
<dbReference type="GO" id="GO:0140581">
    <property type="term" value="F:P-type monovalent copper transporter activity"/>
    <property type="evidence" value="ECO:0007669"/>
    <property type="project" value="UniProtKB-EC"/>
</dbReference>
<dbReference type="PROSITE" id="PS00154">
    <property type="entry name" value="ATPASE_E1_E2"/>
    <property type="match status" value="1"/>
</dbReference>
<accession>A0A2M9QB64</accession>
<dbReference type="InterPro" id="IPR001757">
    <property type="entry name" value="P_typ_ATPase"/>
</dbReference>
<dbReference type="GO" id="GO:0005524">
    <property type="term" value="F:ATP binding"/>
    <property type="evidence" value="ECO:0007669"/>
    <property type="project" value="InterPro"/>
</dbReference>
<name>A0A2M9QB64_9BACI</name>
<evidence type="ECO:0000256" key="6">
    <source>
        <dbReference type="ARBA" id="ARBA00022989"/>
    </source>
</evidence>
<dbReference type="InterPro" id="IPR023299">
    <property type="entry name" value="ATPase_P-typ_cyto_dom_N"/>
</dbReference>
<dbReference type="InterPro" id="IPR018303">
    <property type="entry name" value="ATPase_P-typ_P_site"/>
</dbReference>
<dbReference type="Gene3D" id="1.20.1110.10">
    <property type="entry name" value="Calcium-transporting ATPase, transmembrane domain"/>
    <property type="match status" value="1"/>
</dbReference>
<keyword evidence="7" id="KW-0186">Copper</keyword>
<evidence type="ECO:0000256" key="9">
    <source>
        <dbReference type="ARBA" id="ARBA00049289"/>
    </source>
</evidence>
<organism evidence="11 12">
    <name type="scientific">Lysinibacillus xylanilyticus</name>
    <dbReference type="NCBI Taxonomy" id="582475"/>
    <lineage>
        <taxon>Bacteria</taxon>
        <taxon>Bacillati</taxon>
        <taxon>Bacillota</taxon>
        <taxon>Bacilli</taxon>
        <taxon>Bacillales</taxon>
        <taxon>Bacillaceae</taxon>
        <taxon>Lysinibacillus</taxon>
    </lineage>
</organism>